<dbReference type="EMBL" id="BMAW01057424">
    <property type="protein sequence ID" value="GFT11019.1"/>
    <property type="molecule type" value="Genomic_DNA"/>
</dbReference>
<proteinExistence type="predicted"/>
<sequence>MEKQRKYPGPVRVIRKKTFKDGIFSGDCLSKGEWERGRDITLIYKVVVGFGKDRLGKTVRRRSSSEFPGRFWGMFRKWDSLHSWGLYIEFEVGI</sequence>
<name>A0A8X6NFX4_NEPPI</name>
<keyword evidence="2" id="KW-1185">Reference proteome</keyword>
<evidence type="ECO:0000313" key="1">
    <source>
        <dbReference type="EMBL" id="GFT11019.1"/>
    </source>
</evidence>
<evidence type="ECO:0000313" key="2">
    <source>
        <dbReference type="Proteomes" id="UP000887013"/>
    </source>
</evidence>
<organism evidence="1 2">
    <name type="scientific">Nephila pilipes</name>
    <name type="common">Giant wood spider</name>
    <name type="synonym">Nephila maculata</name>
    <dbReference type="NCBI Taxonomy" id="299642"/>
    <lineage>
        <taxon>Eukaryota</taxon>
        <taxon>Metazoa</taxon>
        <taxon>Ecdysozoa</taxon>
        <taxon>Arthropoda</taxon>
        <taxon>Chelicerata</taxon>
        <taxon>Arachnida</taxon>
        <taxon>Araneae</taxon>
        <taxon>Araneomorphae</taxon>
        <taxon>Entelegynae</taxon>
        <taxon>Araneoidea</taxon>
        <taxon>Nephilidae</taxon>
        <taxon>Nephila</taxon>
    </lineage>
</organism>
<gene>
    <name evidence="1" type="ORF">NPIL_451211</name>
</gene>
<accession>A0A8X6NFX4</accession>
<dbReference type="AlphaFoldDB" id="A0A8X6NFX4"/>
<comment type="caution">
    <text evidence="1">The sequence shown here is derived from an EMBL/GenBank/DDBJ whole genome shotgun (WGS) entry which is preliminary data.</text>
</comment>
<reference evidence="1" key="1">
    <citation type="submission" date="2020-08" db="EMBL/GenBank/DDBJ databases">
        <title>Multicomponent nature underlies the extraordinary mechanical properties of spider dragline silk.</title>
        <authorList>
            <person name="Kono N."/>
            <person name="Nakamura H."/>
            <person name="Mori M."/>
            <person name="Yoshida Y."/>
            <person name="Ohtoshi R."/>
            <person name="Malay A.D."/>
            <person name="Moran D.A.P."/>
            <person name="Tomita M."/>
            <person name="Numata K."/>
            <person name="Arakawa K."/>
        </authorList>
    </citation>
    <scope>NUCLEOTIDE SEQUENCE</scope>
</reference>
<protein>
    <submittedName>
        <fullName evidence="1">Uncharacterized protein</fullName>
    </submittedName>
</protein>
<dbReference type="Proteomes" id="UP000887013">
    <property type="component" value="Unassembled WGS sequence"/>
</dbReference>